<sequence precursor="true">MKFLSFYRLSVLTSILFILLAAILMFAPDKILASWGVELTIESGLLARRIAALYTGLAVMFFMVRTAEHSTTRTALIYGVITSCMILAALGVYEFATGHATSGIFSAVFIEVVLSLLFMTVCCSGSKSNGRNSNGRSKTDRK</sequence>
<organism evidence="2 3">
    <name type="scientific">Methylotenera versatilis (strain 301)</name>
    <dbReference type="NCBI Taxonomy" id="666681"/>
    <lineage>
        <taxon>Bacteria</taxon>
        <taxon>Pseudomonadati</taxon>
        <taxon>Pseudomonadota</taxon>
        <taxon>Betaproteobacteria</taxon>
        <taxon>Nitrosomonadales</taxon>
        <taxon>Methylophilaceae</taxon>
        <taxon>Methylotenera</taxon>
    </lineage>
</organism>
<evidence type="ECO:0000313" key="2">
    <source>
        <dbReference type="EMBL" id="ADI29163.1"/>
    </source>
</evidence>
<dbReference type="EMBL" id="CP002056">
    <property type="protein sequence ID" value="ADI29163.1"/>
    <property type="molecule type" value="Genomic_DNA"/>
</dbReference>
<feature type="transmembrane region" description="Helical" evidence="1">
    <location>
        <begin position="46"/>
        <end position="64"/>
    </location>
</feature>
<dbReference type="Proteomes" id="UP000000383">
    <property type="component" value="Chromosome"/>
</dbReference>
<keyword evidence="1" id="KW-0812">Transmembrane</keyword>
<reference evidence="2 3" key="2">
    <citation type="journal article" date="2011" name="J. Bacteriol.">
        <title>Genomes of three methylotrophs from a single niche uncover genetic and metabolic divergence of Methylophilaceae.</title>
        <authorList>
            <person name="Lapidus A."/>
            <person name="Clum A."/>
            <person name="Labutti K."/>
            <person name="Kaluzhnaya M.G."/>
            <person name="Lim S."/>
            <person name="Beck D.A."/>
            <person name="Glavina Del Rio T."/>
            <person name="Nolan M."/>
            <person name="Mavromatis K."/>
            <person name="Huntemann M."/>
            <person name="Lucas S."/>
            <person name="Lidstrom M.E."/>
            <person name="Ivanova N."/>
            <person name="Chistoserdova L."/>
        </authorList>
    </citation>
    <scope>NUCLEOTIDE SEQUENCE [LARGE SCALE GENOMIC DNA]</scope>
    <source>
        <strain evidence="2 3">301</strain>
    </source>
</reference>
<keyword evidence="1" id="KW-0472">Membrane</keyword>
<proteinExistence type="predicted"/>
<dbReference type="OrthoDB" id="8776172at2"/>
<evidence type="ECO:0008006" key="4">
    <source>
        <dbReference type="Google" id="ProtNLM"/>
    </source>
</evidence>
<feature type="transmembrane region" description="Helical" evidence="1">
    <location>
        <begin position="102"/>
        <end position="123"/>
    </location>
</feature>
<feature type="transmembrane region" description="Helical" evidence="1">
    <location>
        <begin position="76"/>
        <end position="96"/>
    </location>
</feature>
<dbReference type="KEGG" id="meh:M301_0779"/>
<evidence type="ECO:0000313" key="3">
    <source>
        <dbReference type="Proteomes" id="UP000000383"/>
    </source>
</evidence>
<name>D7DPB9_METV0</name>
<feature type="transmembrane region" description="Helical" evidence="1">
    <location>
        <begin position="7"/>
        <end position="26"/>
    </location>
</feature>
<protein>
    <recommendedName>
        <fullName evidence="4">DUF4345 domain-containing protein</fullName>
    </recommendedName>
</protein>
<evidence type="ECO:0000256" key="1">
    <source>
        <dbReference type="SAM" id="Phobius"/>
    </source>
</evidence>
<dbReference type="eggNOG" id="ENOG5032UM0">
    <property type="taxonomic scope" value="Bacteria"/>
</dbReference>
<dbReference type="STRING" id="666681.M301_0779"/>
<keyword evidence="1" id="KW-1133">Transmembrane helix</keyword>
<reference evidence="3" key="1">
    <citation type="submission" date="2010-05" db="EMBL/GenBank/DDBJ databases">
        <title>Complete sequence of Methylotenera sp. 301.</title>
        <authorList>
            <person name="Lucas S."/>
            <person name="Copeland A."/>
            <person name="Lapidus A."/>
            <person name="Cheng J.-F."/>
            <person name="Bruce D."/>
            <person name="Goodwin L."/>
            <person name="Pitluck S."/>
            <person name="Clum A."/>
            <person name="Land M."/>
            <person name="Hauser L."/>
            <person name="Kyrpides N."/>
            <person name="Ivanova N."/>
            <person name="Chistoservova L."/>
            <person name="Kalyuzhnaya M."/>
            <person name="Woyke T."/>
        </authorList>
    </citation>
    <scope>NUCLEOTIDE SEQUENCE [LARGE SCALE GENOMIC DNA]</scope>
    <source>
        <strain evidence="3">301</strain>
    </source>
</reference>
<dbReference type="RefSeq" id="WP_013147479.1">
    <property type="nucleotide sequence ID" value="NC_014207.1"/>
</dbReference>
<gene>
    <name evidence="2" type="ordered locus">M301_0779</name>
</gene>
<dbReference type="HOGENOM" id="CLU_149260_0_0_4"/>
<keyword evidence="3" id="KW-1185">Reference proteome</keyword>
<accession>D7DPB9</accession>
<dbReference type="AlphaFoldDB" id="D7DPB9"/>